<protein>
    <submittedName>
        <fullName evidence="1">Choice-of-anchor D domain-containing protein</fullName>
    </submittedName>
</protein>
<dbReference type="RefSeq" id="WP_169347355.1">
    <property type="nucleotide sequence ID" value="NZ_JABBJJ010000122.1"/>
</dbReference>
<keyword evidence="2" id="KW-1185">Reference proteome</keyword>
<dbReference type="InterPro" id="IPR011042">
    <property type="entry name" value="6-blade_b-propeller_TolB-like"/>
</dbReference>
<proteinExistence type="predicted"/>
<evidence type="ECO:0000313" key="2">
    <source>
        <dbReference type="Proteomes" id="UP000518300"/>
    </source>
</evidence>
<dbReference type="NCBIfam" id="NF012200">
    <property type="entry name" value="choice_anch_D"/>
    <property type="match status" value="1"/>
</dbReference>
<dbReference type="Gene3D" id="2.60.40.10">
    <property type="entry name" value="Immunoglobulins"/>
    <property type="match status" value="1"/>
</dbReference>
<dbReference type="Gene3D" id="2.120.10.30">
    <property type="entry name" value="TolB, C-terminal domain"/>
    <property type="match status" value="1"/>
</dbReference>
<gene>
    <name evidence="1" type="ORF">HG543_24945</name>
</gene>
<dbReference type="InterPro" id="IPR013783">
    <property type="entry name" value="Ig-like_fold"/>
</dbReference>
<dbReference type="EMBL" id="JABBJJ010000122">
    <property type="protein sequence ID" value="NMO18082.1"/>
    <property type="molecule type" value="Genomic_DNA"/>
</dbReference>
<dbReference type="SUPFAM" id="SSF101898">
    <property type="entry name" value="NHL repeat"/>
    <property type="match status" value="1"/>
</dbReference>
<reference evidence="1 2" key="1">
    <citation type="submission" date="2020-04" db="EMBL/GenBank/DDBJ databases">
        <title>Draft genome of Pyxidicoccus fallax type strain.</title>
        <authorList>
            <person name="Whitworth D.E."/>
        </authorList>
    </citation>
    <scope>NUCLEOTIDE SEQUENCE [LARGE SCALE GENOMIC DNA]</scope>
    <source>
        <strain evidence="1 2">DSM 14698</strain>
    </source>
</reference>
<name>A0A848LK56_9BACT</name>
<dbReference type="Proteomes" id="UP000518300">
    <property type="component" value="Unassembled WGS sequence"/>
</dbReference>
<dbReference type="AlphaFoldDB" id="A0A848LK56"/>
<evidence type="ECO:0000313" key="1">
    <source>
        <dbReference type="EMBL" id="NMO18082.1"/>
    </source>
</evidence>
<sequence>MSRNPLQSLLPRVCASALFLACSGENEEPPPPPAPTAVLIIDRPSLDFGEQEVGTSSAEQVFTLRNASPASVEAVSVTVDSEAFVITASTCERFLDAGHECEVRVKFAPGLAGSHTARLRAQGAPEGDEAVLQGTSFAYVDIRGLPAGASIVAGADAWSCGAPCKVPVRTAEVTLRATPAGYPRWGGACAAATRDCSLRMDGVKVVSLEEVASVVKWELPWARHPRAVRIAPGGDIVVQDDSAVTRLSSTGQQRWRLESLSPRGIGLDGAGGTYVLRSSGSITRLSEDGRELGTWQLPGTELSAEFIAVAPDGDVYCVVSTGNYERARQYTLYALTSQGTERWSRTFDEGQFNRPTGLGLDAMEAVYLSGFVYRRDGTSQGTTLEKTYLRKLSPEGPQLWEKLNVSSRLAVSRAGVTGLFSSTSGSAPGRFWVSMFDTQGNVQWTTDVGGHPGVVDTQTFTPTHVLLVGGHWDRASGDLPDKGWFAAMNLDTRAPGPVTYIEGPPESGARVTDLQLTPEGSVVVGGGFGPSYGNDAGFVRLYDGRVLTVGVSP</sequence>
<organism evidence="1 2">
    <name type="scientific">Pyxidicoccus fallax</name>
    <dbReference type="NCBI Taxonomy" id="394095"/>
    <lineage>
        <taxon>Bacteria</taxon>
        <taxon>Pseudomonadati</taxon>
        <taxon>Myxococcota</taxon>
        <taxon>Myxococcia</taxon>
        <taxon>Myxococcales</taxon>
        <taxon>Cystobacterineae</taxon>
        <taxon>Myxococcaceae</taxon>
        <taxon>Pyxidicoccus</taxon>
    </lineage>
</organism>
<accession>A0A848LK56</accession>
<comment type="caution">
    <text evidence="1">The sequence shown here is derived from an EMBL/GenBank/DDBJ whole genome shotgun (WGS) entry which is preliminary data.</text>
</comment>